<dbReference type="NCBIfam" id="NF003716">
    <property type="entry name" value="PRK05326.1-3"/>
    <property type="match status" value="1"/>
</dbReference>
<accession>A0ABN0H6M3</accession>
<dbReference type="InterPro" id="IPR006153">
    <property type="entry name" value="Cation/H_exchanger_TM"/>
</dbReference>
<dbReference type="Pfam" id="PF00999">
    <property type="entry name" value="Na_H_Exchanger"/>
    <property type="match status" value="1"/>
</dbReference>
<feature type="transmembrane region" description="Helical" evidence="10">
    <location>
        <begin position="217"/>
        <end position="241"/>
    </location>
</feature>
<keyword evidence="8" id="KW-0406">Ion transport</keyword>
<feature type="transmembrane region" description="Helical" evidence="10">
    <location>
        <begin position="398"/>
        <end position="421"/>
    </location>
</feature>
<feature type="transmembrane region" description="Helical" evidence="10">
    <location>
        <begin position="66"/>
        <end position="85"/>
    </location>
</feature>
<evidence type="ECO:0000256" key="4">
    <source>
        <dbReference type="ARBA" id="ARBA00022475"/>
    </source>
</evidence>
<feature type="transmembrane region" description="Helical" evidence="10">
    <location>
        <begin position="276"/>
        <end position="294"/>
    </location>
</feature>
<evidence type="ECO:0000313" key="13">
    <source>
        <dbReference type="Proteomes" id="UP000018720"/>
    </source>
</evidence>
<dbReference type="PANTHER" id="PTHR32507:SF7">
    <property type="entry name" value="K(+)_H(+) ANTIPORTER NHAP2"/>
    <property type="match status" value="1"/>
</dbReference>
<proteinExistence type="predicted"/>
<gene>
    <name evidence="12" type="ORF">LEP1GSC178_1149</name>
</gene>
<dbReference type="PROSITE" id="PS51202">
    <property type="entry name" value="RCK_C"/>
    <property type="match status" value="1"/>
</dbReference>
<organism evidence="12 13">
    <name type="scientific">Leptospira licerasiae str. MMD4847</name>
    <dbReference type="NCBI Taxonomy" id="1049971"/>
    <lineage>
        <taxon>Bacteria</taxon>
        <taxon>Pseudomonadati</taxon>
        <taxon>Spirochaetota</taxon>
        <taxon>Spirochaetia</taxon>
        <taxon>Leptospirales</taxon>
        <taxon>Leptospiraceae</taxon>
        <taxon>Leptospira</taxon>
    </lineage>
</organism>
<dbReference type="PANTHER" id="PTHR32507">
    <property type="entry name" value="NA(+)/H(+) ANTIPORTER 1"/>
    <property type="match status" value="1"/>
</dbReference>
<keyword evidence="7 10" id="KW-1133">Transmembrane helix</keyword>
<dbReference type="Proteomes" id="UP000018720">
    <property type="component" value="Unassembled WGS sequence"/>
</dbReference>
<evidence type="ECO:0000259" key="11">
    <source>
        <dbReference type="PROSITE" id="PS51202"/>
    </source>
</evidence>
<name>A0ABN0H6M3_9LEPT</name>
<feature type="transmembrane region" description="Helical" evidence="10">
    <location>
        <begin position="366"/>
        <end position="386"/>
    </location>
</feature>
<keyword evidence="13" id="KW-1185">Reference proteome</keyword>
<feature type="transmembrane region" description="Helical" evidence="10">
    <location>
        <begin position="330"/>
        <end position="354"/>
    </location>
</feature>
<feature type="transmembrane region" description="Helical" evidence="10">
    <location>
        <begin position="306"/>
        <end position="324"/>
    </location>
</feature>
<evidence type="ECO:0000256" key="5">
    <source>
        <dbReference type="ARBA" id="ARBA00022538"/>
    </source>
</evidence>
<evidence type="ECO:0000256" key="7">
    <source>
        <dbReference type="ARBA" id="ARBA00022989"/>
    </source>
</evidence>
<keyword evidence="4" id="KW-1003">Cell membrane</keyword>
<dbReference type="InterPro" id="IPR038770">
    <property type="entry name" value="Na+/solute_symporter_sf"/>
</dbReference>
<dbReference type="SUPFAM" id="SSF116726">
    <property type="entry name" value="TrkA C-terminal domain-like"/>
    <property type="match status" value="1"/>
</dbReference>
<reference evidence="12 13" key="1">
    <citation type="submission" date="2012-08" db="EMBL/GenBank/DDBJ databases">
        <authorList>
            <person name="Harkins D.M."/>
            <person name="Durkin A.S."/>
            <person name="Selengut J.D."/>
            <person name="Sanka R."/>
            <person name="DePew J."/>
            <person name="Purushe J."/>
            <person name="Matthias M.A."/>
            <person name="Vinetz J.M."/>
            <person name="Sutton G.G."/>
            <person name="Nelson W.C."/>
            <person name="Fouts D.E."/>
        </authorList>
    </citation>
    <scope>NUCLEOTIDE SEQUENCE [LARGE SCALE GENOMIC DNA]</scope>
    <source>
        <strain evidence="12 13">MMD4847</strain>
    </source>
</reference>
<keyword evidence="9 10" id="KW-0472">Membrane</keyword>
<evidence type="ECO:0000256" key="10">
    <source>
        <dbReference type="SAM" id="Phobius"/>
    </source>
</evidence>
<dbReference type="Gene3D" id="3.30.70.1450">
    <property type="entry name" value="Regulator of K+ conductance, C-terminal domain"/>
    <property type="match status" value="1"/>
</dbReference>
<dbReference type="Gene3D" id="1.20.1530.20">
    <property type="match status" value="1"/>
</dbReference>
<evidence type="ECO:0000256" key="6">
    <source>
        <dbReference type="ARBA" id="ARBA00022692"/>
    </source>
</evidence>
<protein>
    <submittedName>
        <fullName evidence="12">Transporter, CPA2 family</fullName>
    </submittedName>
</protein>
<comment type="caution">
    <text evidence="12">The sequence shown here is derived from an EMBL/GenBank/DDBJ whole genome shotgun (WGS) entry which is preliminary data.</text>
</comment>
<evidence type="ECO:0000256" key="3">
    <source>
        <dbReference type="ARBA" id="ARBA00022449"/>
    </source>
</evidence>
<comment type="subcellular location">
    <subcellularLocation>
        <location evidence="1">Cell membrane</location>
        <topology evidence="1">Multi-pass membrane protein</topology>
    </subcellularLocation>
</comment>
<feature type="transmembrane region" description="Helical" evidence="10">
    <location>
        <begin position="253"/>
        <end position="270"/>
    </location>
</feature>
<keyword evidence="5" id="KW-0633">Potassium transport</keyword>
<keyword evidence="2" id="KW-0813">Transport</keyword>
<dbReference type="Pfam" id="PF02080">
    <property type="entry name" value="TrkA_C"/>
    <property type="match status" value="1"/>
</dbReference>
<sequence length="523" mass="57409">MISVTYLSFNADYKKRNRIIFNGLESIIVELNALNFEFQILALSSLIILSIGLLRVSTKFGIPSLLIFLSIGMLAGSDGILKIWFNDADLTRKVGSIALAFILFSGGLETDWIKVKPVLWKGISLGTLGVLLTCLFVALFAIFVMGFDPIIGFLLGAIVSSTDAAAVFNVLRTSNIGMRKGLTSLLELESGSNDPLAVLLTTSVLGFVGSSSPSWDALVWTVFQQFSLGIILGLLLGYWIYRGMNRIKLDYEGLYPVLLSASVLFVYSATDLIGGNPFLAVYIAGIIIGNRSFVHKRSNVRFMDGIAWLMQIVMFLTLGLLVFPSKIPSVAALGIAFSIFLTVIARPAAVFLALTGFNVDWREKLLVSWVGLRGAAPIILATFPFAKQLPESEMIFHIVFFTVLTSLLLQGSTIPFAVRILGLEAALEQRASYPFEFENKEKSDTQLLEYIVPYGSASVGKFVYELDFPENSLITLIYRGDSHLVPTGKTKMEDGDVLLVLTPEGAEDKIREILSRMGERKEA</sequence>
<evidence type="ECO:0000256" key="2">
    <source>
        <dbReference type="ARBA" id="ARBA00022448"/>
    </source>
</evidence>
<evidence type="ECO:0000256" key="8">
    <source>
        <dbReference type="ARBA" id="ARBA00023065"/>
    </source>
</evidence>
<feature type="transmembrane region" description="Helical" evidence="10">
    <location>
        <begin position="97"/>
        <end position="113"/>
    </location>
</feature>
<dbReference type="InterPro" id="IPR006037">
    <property type="entry name" value="RCK_C"/>
</dbReference>
<feature type="transmembrane region" description="Helical" evidence="10">
    <location>
        <begin position="150"/>
        <end position="171"/>
    </location>
</feature>
<dbReference type="NCBIfam" id="NF003715">
    <property type="entry name" value="PRK05326.1-2"/>
    <property type="match status" value="1"/>
</dbReference>
<evidence type="ECO:0000313" key="12">
    <source>
        <dbReference type="EMBL" id="EJZ41208.1"/>
    </source>
</evidence>
<feature type="domain" description="RCK C-terminal" evidence="11">
    <location>
        <begin position="435"/>
        <end position="516"/>
    </location>
</feature>
<dbReference type="EMBL" id="AHOM02000010">
    <property type="protein sequence ID" value="EJZ41208.1"/>
    <property type="molecule type" value="Genomic_DNA"/>
</dbReference>
<keyword evidence="5" id="KW-0630">Potassium</keyword>
<dbReference type="InterPro" id="IPR036721">
    <property type="entry name" value="RCK_C_sf"/>
</dbReference>
<evidence type="ECO:0000256" key="9">
    <source>
        <dbReference type="ARBA" id="ARBA00023136"/>
    </source>
</evidence>
<keyword evidence="3" id="KW-0050">Antiport</keyword>
<keyword evidence="6 10" id="KW-0812">Transmembrane</keyword>
<feature type="transmembrane region" description="Helical" evidence="10">
    <location>
        <begin position="125"/>
        <end position="144"/>
    </location>
</feature>
<evidence type="ECO:0000256" key="1">
    <source>
        <dbReference type="ARBA" id="ARBA00004651"/>
    </source>
</evidence>